<sequence>MKRDAPLVTQPTKRHRNRYIPALDGIRTLAVAAVILYHLVPSLAPGGMQGVTVFFVLSGFLITHLLLEEHAGTGRIDLKGFWHRRLKRLVPAVVAVIVVTAALCTGLNHVMLTKMRPDIIPSALFVNNWWQIFNQQSYFNAVGDPSPLTHFWSLAIEMQFYLVWPVALMIALNAGQGRRRIRRATFALACVSALEMALLYNPAVDPSRVYYGTDTRAFSLLLGAWLALIPHADLAGATRRALSRALPALRHTLDAQGRQLGLSGQNSDQQGSPTHAPAHEDPSAHHATPLHNQNGTAGSSLSASAASDLMGVVGLLGTLALMAFTNGYSAFPYRGGILLASIFAVMLVAACAQPESRLARIFAWKPLVWLGQRSYGIYLWHYPLLLLMNPASDVSAKPWWVYALQIAVVVAVAEASYRWIETPFRHGAFGALLHRVKHERDTIPTWAKGHLPALALTGVACLVALGGIIFVPATSALSEEGAALLQGNGSNADDASAGDSSADSDSNKGADIPEGAYDITMIGDSVSLRAVDTFNQTFPHGYIDAAMNRQFTAGIDIYRTLVDQGQAGRVAVFALGTNGPFSGGDVDELMKVAGKNRIVVFVNNRAARPWCEPNNQTLSDAAGRYKNVHIIDWFGASANRNELFDGDGIHLSDAGAAEYVSLIDREVRMFLPIHLDDDDDPRLKTAQSVLDALKAACTLDLKPVRPTES</sequence>
<dbReference type="eggNOG" id="COG2755">
    <property type="taxonomic scope" value="Bacteria"/>
</dbReference>
<feature type="transmembrane region" description="Helical" evidence="2">
    <location>
        <begin position="453"/>
        <end position="473"/>
    </location>
</feature>
<evidence type="ECO:0000256" key="2">
    <source>
        <dbReference type="SAM" id="Phobius"/>
    </source>
</evidence>
<dbReference type="InterPro" id="IPR002656">
    <property type="entry name" value="Acyl_transf_3_dom"/>
</dbReference>
<name>B6GAD4_9ACTN</name>
<keyword evidence="2" id="KW-0472">Membrane</keyword>
<keyword evidence="2" id="KW-0812">Transmembrane</keyword>
<feature type="compositionally biased region" description="Polar residues" evidence="1">
    <location>
        <begin position="262"/>
        <end position="273"/>
    </location>
</feature>
<dbReference type="Proteomes" id="UP000003560">
    <property type="component" value="Unassembled WGS sequence"/>
</dbReference>
<feature type="transmembrane region" description="Helical" evidence="2">
    <location>
        <begin position="21"/>
        <end position="40"/>
    </location>
</feature>
<feature type="domain" description="Acyltransferase 3" evidence="3">
    <location>
        <begin position="309"/>
        <end position="413"/>
    </location>
</feature>
<reference evidence="4 5" key="2">
    <citation type="submission" date="2008-10" db="EMBL/GenBank/DDBJ databases">
        <authorList>
            <person name="Fulton L."/>
            <person name="Clifton S."/>
            <person name="Fulton B."/>
            <person name="Xu J."/>
            <person name="Minx P."/>
            <person name="Pepin K.H."/>
            <person name="Johnson M."/>
            <person name="Thiruvilangam P."/>
            <person name="Bhonagiri V."/>
            <person name="Nash W.E."/>
            <person name="Mardis E.R."/>
            <person name="Wilson R.K."/>
        </authorList>
    </citation>
    <scope>NUCLEOTIDE SEQUENCE [LARGE SCALE GENOMIC DNA]</scope>
    <source>
        <strain evidence="4 5">DSM 13279</strain>
    </source>
</reference>
<dbReference type="GO" id="GO:0016020">
    <property type="term" value="C:membrane"/>
    <property type="evidence" value="ECO:0007669"/>
    <property type="project" value="TreeGrafter"/>
</dbReference>
<keyword evidence="4" id="KW-0012">Acyltransferase</keyword>
<dbReference type="EMBL" id="ABXJ01000059">
    <property type="protein sequence ID" value="EEA90748.1"/>
    <property type="molecule type" value="Genomic_DNA"/>
</dbReference>
<dbReference type="AlphaFoldDB" id="B6GAD4"/>
<dbReference type="STRING" id="445975.COLSTE_01030"/>
<protein>
    <submittedName>
        <fullName evidence="4">Acyltransferase</fullName>
    </submittedName>
</protein>
<keyword evidence="2" id="KW-1133">Transmembrane helix</keyword>
<dbReference type="GO" id="GO:0016747">
    <property type="term" value="F:acyltransferase activity, transferring groups other than amino-acyl groups"/>
    <property type="evidence" value="ECO:0007669"/>
    <property type="project" value="InterPro"/>
</dbReference>
<keyword evidence="4" id="KW-0808">Transferase</keyword>
<evidence type="ECO:0000313" key="5">
    <source>
        <dbReference type="Proteomes" id="UP000003560"/>
    </source>
</evidence>
<accession>B6GAD4</accession>
<feature type="region of interest" description="Disordered" evidence="1">
    <location>
        <begin position="488"/>
        <end position="510"/>
    </location>
</feature>
<evidence type="ECO:0000313" key="4">
    <source>
        <dbReference type="EMBL" id="EEA90748.1"/>
    </source>
</evidence>
<feature type="transmembrane region" description="Helical" evidence="2">
    <location>
        <begin position="309"/>
        <end position="325"/>
    </location>
</feature>
<dbReference type="GO" id="GO:0009103">
    <property type="term" value="P:lipopolysaccharide biosynthetic process"/>
    <property type="evidence" value="ECO:0007669"/>
    <property type="project" value="TreeGrafter"/>
</dbReference>
<comment type="caution">
    <text evidence="4">The sequence shown here is derived from an EMBL/GenBank/DDBJ whole genome shotgun (WGS) entry which is preliminary data.</text>
</comment>
<keyword evidence="5" id="KW-1185">Reference proteome</keyword>
<feature type="transmembrane region" description="Helical" evidence="2">
    <location>
        <begin position="46"/>
        <end position="67"/>
    </location>
</feature>
<feature type="transmembrane region" description="Helical" evidence="2">
    <location>
        <begin position="151"/>
        <end position="172"/>
    </location>
</feature>
<dbReference type="CDD" id="cd01840">
    <property type="entry name" value="SGNH_hydrolase_yrhL_like"/>
    <property type="match status" value="1"/>
</dbReference>
<dbReference type="HOGENOM" id="CLU_005679_11_2_11"/>
<feature type="transmembrane region" description="Helical" evidence="2">
    <location>
        <begin position="88"/>
        <end position="108"/>
    </location>
</feature>
<feature type="region of interest" description="Disordered" evidence="1">
    <location>
        <begin position="260"/>
        <end position="299"/>
    </location>
</feature>
<dbReference type="InterPro" id="IPR050879">
    <property type="entry name" value="Acyltransferase_3"/>
</dbReference>
<feature type="domain" description="Acyltransferase 3" evidence="3">
    <location>
        <begin position="21"/>
        <end position="243"/>
    </location>
</feature>
<dbReference type="Pfam" id="PF01757">
    <property type="entry name" value="Acyl_transf_3"/>
    <property type="match status" value="2"/>
</dbReference>
<dbReference type="PANTHER" id="PTHR23028:SF53">
    <property type="entry name" value="ACYL_TRANSF_3 DOMAIN-CONTAINING PROTEIN"/>
    <property type="match status" value="1"/>
</dbReference>
<evidence type="ECO:0000259" key="3">
    <source>
        <dbReference type="Pfam" id="PF01757"/>
    </source>
</evidence>
<proteinExistence type="predicted"/>
<feature type="transmembrane region" description="Helical" evidence="2">
    <location>
        <begin position="331"/>
        <end position="350"/>
    </location>
</feature>
<evidence type="ECO:0000256" key="1">
    <source>
        <dbReference type="SAM" id="MobiDB-lite"/>
    </source>
</evidence>
<dbReference type="PANTHER" id="PTHR23028">
    <property type="entry name" value="ACETYLTRANSFERASE"/>
    <property type="match status" value="1"/>
</dbReference>
<organism evidence="4 5">
    <name type="scientific">Collinsella stercoris DSM 13279</name>
    <dbReference type="NCBI Taxonomy" id="445975"/>
    <lineage>
        <taxon>Bacteria</taxon>
        <taxon>Bacillati</taxon>
        <taxon>Actinomycetota</taxon>
        <taxon>Coriobacteriia</taxon>
        <taxon>Coriobacteriales</taxon>
        <taxon>Coriobacteriaceae</taxon>
        <taxon>Collinsella</taxon>
    </lineage>
</organism>
<gene>
    <name evidence="4" type="ORF">COLSTE_01030</name>
</gene>
<dbReference type="eggNOG" id="COG1835">
    <property type="taxonomic scope" value="Bacteria"/>
</dbReference>
<reference evidence="4 5" key="1">
    <citation type="submission" date="2008-10" db="EMBL/GenBank/DDBJ databases">
        <title>Draft genome sequence of Collinsella stercoris (DSM 13279).</title>
        <authorList>
            <person name="Sudarsanam P."/>
            <person name="Ley R."/>
            <person name="Guruge J."/>
            <person name="Turnbaugh P.J."/>
            <person name="Mahowald M."/>
            <person name="Liep D."/>
            <person name="Gordon J."/>
        </authorList>
    </citation>
    <scope>NUCLEOTIDE SEQUENCE [LARGE SCALE GENOMIC DNA]</scope>
    <source>
        <strain evidence="4 5">DSM 13279</strain>
    </source>
</reference>
<dbReference type="SUPFAM" id="SSF52266">
    <property type="entry name" value="SGNH hydrolase"/>
    <property type="match status" value="1"/>
</dbReference>